<evidence type="ECO:0000256" key="1">
    <source>
        <dbReference type="SAM" id="MobiDB-lite"/>
    </source>
</evidence>
<name>A0A9D3YFH9_DREPO</name>
<feature type="region of interest" description="Disordered" evidence="1">
    <location>
        <begin position="29"/>
        <end position="65"/>
    </location>
</feature>
<sequence>MQPLDFEEELANSTERLKRKRKKLEAISKYLSSQDQTPSSARRSNVLVMDTQPRSSVGQGVRISL</sequence>
<evidence type="ECO:0000313" key="2">
    <source>
        <dbReference type="EMBL" id="KAH3697811.1"/>
    </source>
</evidence>
<protein>
    <submittedName>
        <fullName evidence="2">Uncharacterized protein</fullName>
    </submittedName>
</protein>
<proteinExistence type="predicted"/>
<reference evidence="2" key="2">
    <citation type="submission" date="2020-11" db="EMBL/GenBank/DDBJ databases">
        <authorList>
            <person name="McCartney M.A."/>
            <person name="Auch B."/>
            <person name="Kono T."/>
            <person name="Mallez S."/>
            <person name="Becker A."/>
            <person name="Gohl D.M."/>
            <person name="Silverstein K.A.T."/>
            <person name="Koren S."/>
            <person name="Bechman K.B."/>
            <person name="Herman A."/>
            <person name="Abrahante J.E."/>
            <person name="Garbe J."/>
        </authorList>
    </citation>
    <scope>NUCLEOTIDE SEQUENCE</scope>
    <source>
        <strain evidence="2">Duluth1</strain>
        <tissue evidence="2">Whole animal</tissue>
    </source>
</reference>
<reference evidence="2" key="1">
    <citation type="journal article" date="2019" name="bioRxiv">
        <title>The Genome of the Zebra Mussel, Dreissena polymorpha: A Resource for Invasive Species Research.</title>
        <authorList>
            <person name="McCartney M.A."/>
            <person name="Auch B."/>
            <person name="Kono T."/>
            <person name="Mallez S."/>
            <person name="Zhang Y."/>
            <person name="Obille A."/>
            <person name="Becker A."/>
            <person name="Abrahante J.E."/>
            <person name="Garbe J."/>
            <person name="Badalamenti J.P."/>
            <person name="Herman A."/>
            <person name="Mangelson H."/>
            <person name="Liachko I."/>
            <person name="Sullivan S."/>
            <person name="Sone E.D."/>
            <person name="Koren S."/>
            <person name="Silverstein K.A.T."/>
            <person name="Beckman K.B."/>
            <person name="Gohl D.M."/>
        </authorList>
    </citation>
    <scope>NUCLEOTIDE SEQUENCE</scope>
    <source>
        <strain evidence="2">Duluth1</strain>
        <tissue evidence="2">Whole animal</tissue>
    </source>
</reference>
<accession>A0A9D3YFH9</accession>
<keyword evidence="3" id="KW-1185">Reference proteome</keyword>
<organism evidence="2 3">
    <name type="scientific">Dreissena polymorpha</name>
    <name type="common">Zebra mussel</name>
    <name type="synonym">Mytilus polymorpha</name>
    <dbReference type="NCBI Taxonomy" id="45954"/>
    <lineage>
        <taxon>Eukaryota</taxon>
        <taxon>Metazoa</taxon>
        <taxon>Spiralia</taxon>
        <taxon>Lophotrochozoa</taxon>
        <taxon>Mollusca</taxon>
        <taxon>Bivalvia</taxon>
        <taxon>Autobranchia</taxon>
        <taxon>Heteroconchia</taxon>
        <taxon>Euheterodonta</taxon>
        <taxon>Imparidentia</taxon>
        <taxon>Neoheterodontei</taxon>
        <taxon>Myida</taxon>
        <taxon>Dreissenoidea</taxon>
        <taxon>Dreissenidae</taxon>
        <taxon>Dreissena</taxon>
    </lineage>
</organism>
<dbReference type="AlphaFoldDB" id="A0A9D3YFH9"/>
<feature type="compositionally biased region" description="Polar residues" evidence="1">
    <location>
        <begin position="30"/>
        <end position="43"/>
    </location>
</feature>
<evidence type="ECO:0000313" key="3">
    <source>
        <dbReference type="Proteomes" id="UP000828390"/>
    </source>
</evidence>
<dbReference type="Proteomes" id="UP000828390">
    <property type="component" value="Unassembled WGS sequence"/>
</dbReference>
<dbReference type="EMBL" id="JAIWYP010000016">
    <property type="protein sequence ID" value="KAH3697811.1"/>
    <property type="molecule type" value="Genomic_DNA"/>
</dbReference>
<comment type="caution">
    <text evidence="2">The sequence shown here is derived from an EMBL/GenBank/DDBJ whole genome shotgun (WGS) entry which is preliminary data.</text>
</comment>
<gene>
    <name evidence="2" type="ORF">DPMN_085321</name>
</gene>